<organism evidence="3 4">
    <name type="scientific">Methylobacterium hispanicum</name>
    <dbReference type="NCBI Taxonomy" id="270350"/>
    <lineage>
        <taxon>Bacteria</taxon>
        <taxon>Pseudomonadati</taxon>
        <taxon>Pseudomonadota</taxon>
        <taxon>Alphaproteobacteria</taxon>
        <taxon>Hyphomicrobiales</taxon>
        <taxon>Methylobacteriaceae</taxon>
        <taxon>Methylobacterium</taxon>
    </lineage>
</organism>
<protein>
    <recommendedName>
        <fullName evidence="5">Plasmid stabilization protein</fullName>
    </recommendedName>
</protein>
<reference evidence="3" key="1">
    <citation type="journal article" date="2016" name="Front. Microbiol.">
        <title>Genome Sequence of the Piezophilic, Mesophilic Sulfate-Reducing Bacterium Desulfovibrio indicus J2T.</title>
        <authorList>
            <person name="Cao J."/>
            <person name="Maignien L."/>
            <person name="Shao Z."/>
            <person name="Alain K."/>
            <person name="Jebbar M."/>
        </authorList>
    </citation>
    <scope>NUCLEOTIDE SEQUENCE</scope>
    <source>
        <strain evidence="3">DSM 16372</strain>
    </source>
</reference>
<dbReference type="Proteomes" id="UP001055247">
    <property type="component" value="Unassembled WGS sequence"/>
</dbReference>
<evidence type="ECO:0000313" key="4">
    <source>
        <dbReference type="Proteomes" id="UP001055247"/>
    </source>
</evidence>
<dbReference type="NCBIfam" id="TIGR02606">
    <property type="entry name" value="antidote_CC2985"/>
    <property type="match status" value="1"/>
</dbReference>
<dbReference type="Gene3D" id="6.10.10.120">
    <property type="entry name" value="Antitoxin ParD1-like"/>
    <property type="match status" value="1"/>
</dbReference>
<keyword evidence="4" id="KW-1185">Reference proteome</keyword>
<dbReference type="PANTHER" id="PTHR36582:SF2">
    <property type="entry name" value="ANTITOXIN PARD"/>
    <property type="match status" value="1"/>
</dbReference>
<name>A0AAV4ZM66_9HYPH</name>
<evidence type="ECO:0008006" key="5">
    <source>
        <dbReference type="Google" id="ProtNLM"/>
    </source>
</evidence>
<dbReference type="EMBL" id="BPQO01000013">
    <property type="protein sequence ID" value="GJD89631.1"/>
    <property type="molecule type" value="Genomic_DNA"/>
</dbReference>
<dbReference type="RefSeq" id="WP_066925116.1">
    <property type="nucleotide sequence ID" value="NZ_BPQO01000013.1"/>
</dbReference>
<dbReference type="CDD" id="cd22231">
    <property type="entry name" value="RHH_NikR_HicB-like"/>
    <property type="match status" value="1"/>
</dbReference>
<comment type="caution">
    <text evidence="3">The sequence shown here is derived from an EMBL/GenBank/DDBJ whole genome shotgun (WGS) entry which is preliminary data.</text>
</comment>
<sequence>MSTVEKRTVSLPAEHAAFIDAKVASGAYASTSEVVRAGLRALRERDDAVERWLREEVAPTFDAMVADPARGLSAESVFSEIRAHHAERLKGHA</sequence>
<dbReference type="Pfam" id="PF03693">
    <property type="entry name" value="ParD_antitoxin"/>
    <property type="match status" value="1"/>
</dbReference>
<dbReference type="GO" id="GO:0006355">
    <property type="term" value="P:regulation of DNA-templated transcription"/>
    <property type="evidence" value="ECO:0007669"/>
    <property type="project" value="InterPro"/>
</dbReference>
<keyword evidence="2" id="KW-1277">Toxin-antitoxin system</keyword>
<comment type="similarity">
    <text evidence="1">Belongs to the ParD antitoxin family.</text>
</comment>
<gene>
    <name evidence="3" type="ORF">BHAOGJBA_3161</name>
</gene>
<evidence type="ECO:0000313" key="3">
    <source>
        <dbReference type="EMBL" id="GJD89631.1"/>
    </source>
</evidence>
<proteinExistence type="inferred from homology"/>
<dbReference type="PANTHER" id="PTHR36582">
    <property type="entry name" value="ANTITOXIN PARD"/>
    <property type="match status" value="1"/>
</dbReference>
<accession>A0AAV4ZM66</accession>
<evidence type="ECO:0000256" key="1">
    <source>
        <dbReference type="ARBA" id="ARBA00008580"/>
    </source>
</evidence>
<dbReference type="InterPro" id="IPR022789">
    <property type="entry name" value="ParD"/>
</dbReference>
<dbReference type="SUPFAM" id="SSF47598">
    <property type="entry name" value="Ribbon-helix-helix"/>
    <property type="match status" value="1"/>
</dbReference>
<reference evidence="3" key="2">
    <citation type="submission" date="2021-08" db="EMBL/GenBank/DDBJ databases">
        <authorList>
            <person name="Tani A."/>
            <person name="Ola A."/>
            <person name="Ogura Y."/>
            <person name="Katsura K."/>
            <person name="Hayashi T."/>
        </authorList>
    </citation>
    <scope>NUCLEOTIDE SEQUENCE</scope>
    <source>
        <strain evidence="3">DSM 16372</strain>
    </source>
</reference>
<dbReference type="InterPro" id="IPR038296">
    <property type="entry name" value="ParD_sf"/>
</dbReference>
<evidence type="ECO:0000256" key="2">
    <source>
        <dbReference type="ARBA" id="ARBA00022649"/>
    </source>
</evidence>
<dbReference type="AlphaFoldDB" id="A0AAV4ZM66"/>
<dbReference type="InterPro" id="IPR010985">
    <property type="entry name" value="Ribbon_hlx_hlx"/>
</dbReference>